<dbReference type="Proteomes" id="UP000030653">
    <property type="component" value="Unassembled WGS sequence"/>
</dbReference>
<organism evidence="1 2">
    <name type="scientific">Dacryopinax primogenitus (strain DJM 731)</name>
    <name type="common">Brown rot fungus</name>
    <dbReference type="NCBI Taxonomy" id="1858805"/>
    <lineage>
        <taxon>Eukaryota</taxon>
        <taxon>Fungi</taxon>
        <taxon>Dikarya</taxon>
        <taxon>Basidiomycota</taxon>
        <taxon>Agaricomycotina</taxon>
        <taxon>Dacrymycetes</taxon>
        <taxon>Dacrymycetales</taxon>
        <taxon>Dacrymycetaceae</taxon>
        <taxon>Dacryopinax</taxon>
    </lineage>
</organism>
<sequence>MQATHPSKQIPLNGMHEALRVAEVTRAFLNILFALSYLCIPEVATFGNRTQTRSGDMTDLGRRLEW</sequence>
<evidence type="ECO:0000313" key="2">
    <source>
        <dbReference type="Proteomes" id="UP000030653"/>
    </source>
</evidence>
<protein>
    <submittedName>
        <fullName evidence="1">Uncharacterized protein</fullName>
    </submittedName>
</protein>
<gene>
    <name evidence="1" type="ORF">DACRYDRAFT_21691</name>
</gene>
<evidence type="ECO:0000313" key="1">
    <source>
        <dbReference type="EMBL" id="EJU02666.1"/>
    </source>
</evidence>
<dbReference type="EMBL" id="JH795861">
    <property type="protein sequence ID" value="EJU02666.1"/>
    <property type="molecule type" value="Genomic_DNA"/>
</dbReference>
<dbReference type="HOGENOM" id="CLU_2831145_0_0_1"/>
<dbReference type="AlphaFoldDB" id="M5FXF4"/>
<name>M5FXF4_DACPD</name>
<accession>M5FXF4</accession>
<dbReference type="RefSeq" id="XP_040629560.1">
    <property type="nucleotide sequence ID" value="XM_040772504.1"/>
</dbReference>
<proteinExistence type="predicted"/>
<reference evidence="1 2" key="1">
    <citation type="journal article" date="2012" name="Science">
        <title>The Paleozoic origin of enzymatic lignin decomposition reconstructed from 31 fungal genomes.</title>
        <authorList>
            <person name="Floudas D."/>
            <person name="Binder M."/>
            <person name="Riley R."/>
            <person name="Barry K."/>
            <person name="Blanchette R.A."/>
            <person name="Henrissat B."/>
            <person name="Martinez A.T."/>
            <person name="Otillar R."/>
            <person name="Spatafora J.W."/>
            <person name="Yadav J.S."/>
            <person name="Aerts A."/>
            <person name="Benoit I."/>
            <person name="Boyd A."/>
            <person name="Carlson A."/>
            <person name="Copeland A."/>
            <person name="Coutinho P.M."/>
            <person name="de Vries R.P."/>
            <person name="Ferreira P."/>
            <person name="Findley K."/>
            <person name="Foster B."/>
            <person name="Gaskell J."/>
            <person name="Glotzer D."/>
            <person name="Gorecki P."/>
            <person name="Heitman J."/>
            <person name="Hesse C."/>
            <person name="Hori C."/>
            <person name="Igarashi K."/>
            <person name="Jurgens J.A."/>
            <person name="Kallen N."/>
            <person name="Kersten P."/>
            <person name="Kohler A."/>
            <person name="Kuees U."/>
            <person name="Kumar T.K.A."/>
            <person name="Kuo A."/>
            <person name="LaButti K."/>
            <person name="Larrondo L.F."/>
            <person name="Lindquist E."/>
            <person name="Ling A."/>
            <person name="Lombard V."/>
            <person name="Lucas S."/>
            <person name="Lundell T."/>
            <person name="Martin R."/>
            <person name="McLaughlin D.J."/>
            <person name="Morgenstern I."/>
            <person name="Morin E."/>
            <person name="Murat C."/>
            <person name="Nagy L.G."/>
            <person name="Nolan M."/>
            <person name="Ohm R.A."/>
            <person name="Patyshakuliyeva A."/>
            <person name="Rokas A."/>
            <person name="Ruiz-Duenas F.J."/>
            <person name="Sabat G."/>
            <person name="Salamov A."/>
            <person name="Samejima M."/>
            <person name="Schmutz J."/>
            <person name="Slot J.C."/>
            <person name="St John F."/>
            <person name="Stenlid J."/>
            <person name="Sun H."/>
            <person name="Sun S."/>
            <person name="Syed K."/>
            <person name="Tsang A."/>
            <person name="Wiebenga A."/>
            <person name="Young D."/>
            <person name="Pisabarro A."/>
            <person name="Eastwood D.C."/>
            <person name="Martin F."/>
            <person name="Cullen D."/>
            <person name="Grigoriev I.V."/>
            <person name="Hibbett D.S."/>
        </authorList>
    </citation>
    <scope>NUCLEOTIDE SEQUENCE [LARGE SCALE GENOMIC DNA]</scope>
    <source>
        <strain evidence="1 2">DJM-731 SS1</strain>
    </source>
</reference>
<dbReference type="GeneID" id="63687566"/>
<keyword evidence="2" id="KW-1185">Reference proteome</keyword>